<dbReference type="Gene3D" id="2.70.70.10">
    <property type="entry name" value="Glucose Permease (Domain IIA)"/>
    <property type="match status" value="1"/>
</dbReference>
<proteinExistence type="predicted"/>
<evidence type="ECO:0000313" key="2">
    <source>
        <dbReference type="EMBL" id="VAW34468.1"/>
    </source>
</evidence>
<dbReference type="InterPro" id="IPR050570">
    <property type="entry name" value="Cell_wall_metabolism_enzyme"/>
</dbReference>
<dbReference type="FunFam" id="2.70.70.10:FF:000019">
    <property type="entry name" value="M23 family peptidase"/>
    <property type="match status" value="1"/>
</dbReference>
<reference evidence="2" key="1">
    <citation type="submission" date="2018-06" db="EMBL/GenBank/DDBJ databases">
        <authorList>
            <person name="Zhirakovskaya E."/>
        </authorList>
    </citation>
    <scope>NUCLEOTIDE SEQUENCE</scope>
</reference>
<dbReference type="EMBL" id="UOEW01000071">
    <property type="protein sequence ID" value="VAW34468.1"/>
    <property type="molecule type" value="Genomic_DNA"/>
</dbReference>
<dbReference type="InterPro" id="IPR011055">
    <property type="entry name" value="Dup_hybrid_motif"/>
</dbReference>
<accession>A0A3B0UTX9</accession>
<dbReference type="SUPFAM" id="SSF51261">
    <property type="entry name" value="Duplicated hybrid motif"/>
    <property type="match status" value="1"/>
</dbReference>
<dbReference type="InterPro" id="IPR016047">
    <property type="entry name" value="M23ase_b-sheet_dom"/>
</dbReference>
<feature type="domain" description="M23ase beta-sheet core" evidence="1">
    <location>
        <begin position="163"/>
        <end position="258"/>
    </location>
</feature>
<evidence type="ECO:0000259" key="1">
    <source>
        <dbReference type="Pfam" id="PF01551"/>
    </source>
</evidence>
<name>A0A3B0UTX9_9ZZZZ</name>
<dbReference type="GO" id="GO:0004222">
    <property type="term" value="F:metalloendopeptidase activity"/>
    <property type="evidence" value="ECO:0007669"/>
    <property type="project" value="TreeGrafter"/>
</dbReference>
<dbReference type="PANTHER" id="PTHR21666:SF285">
    <property type="entry name" value="M23 FAMILY METALLOPEPTIDASE"/>
    <property type="match status" value="1"/>
</dbReference>
<gene>
    <name evidence="2" type="ORF">MNBD_GAMMA01-437</name>
</gene>
<dbReference type="CDD" id="cd12797">
    <property type="entry name" value="M23_peptidase"/>
    <property type="match status" value="1"/>
</dbReference>
<sequence>MKLLLLLLISTTAFAEDYFLNLKGKPTQGGLIIAQTNSSAAVKINGKNAMLNTDGYFMFGFGRFDEEPIKLQINYQGMNYTATIAVTPREFPTEVIDGLPANKVTPPAKVYAQINSDNAKVAQARSFVDKRDDFLQQFIWPSDGRVSGVYGSRRILNGVPKRPHYGMDIANVTGTKVIAPAAGIVRLAETGMYYTGGTIIIDHGYGLTTTFIHLNKVDVESGSYVAQGEKIGEIGATGRATGPHLDWRLNLGKIRLDPQLIILPK</sequence>
<organism evidence="2">
    <name type="scientific">hydrothermal vent metagenome</name>
    <dbReference type="NCBI Taxonomy" id="652676"/>
    <lineage>
        <taxon>unclassified sequences</taxon>
        <taxon>metagenomes</taxon>
        <taxon>ecological metagenomes</taxon>
    </lineage>
</organism>
<dbReference type="AlphaFoldDB" id="A0A3B0UTX9"/>
<protein>
    <submittedName>
        <fullName evidence="2">Peptidase, M23/M37 family</fullName>
    </submittedName>
</protein>
<dbReference type="Pfam" id="PF01551">
    <property type="entry name" value="Peptidase_M23"/>
    <property type="match status" value="1"/>
</dbReference>
<dbReference type="PANTHER" id="PTHR21666">
    <property type="entry name" value="PEPTIDASE-RELATED"/>
    <property type="match status" value="1"/>
</dbReference>